<organism evidence="1 2">
    <name type="scientific">Chryseobacterium lathyri</name>
    <dbReference type="NCBI Taxonomy" id="395933"/>
    <lineage>
        <taxon>Bacteria</taxon>
        <taxon>Pseudomonadati</taxon>
        <taxon>Bacteroidota</taxon>
        <taxon>Flavobacteriia</taxon>
        <taxon>Flavobacteriales</taxon>
        <taxon>Weeksellaceae</taxon>
        <taxon>Chryseobacterium group</taxon>
        <taxon>Chryseobacterium</taxon>
    </lineage>
</organism>
<keyword evidence="1" id="KW-0067">ATP-binding</keyword>
<dbReference type="RefSeq" id="WP_306842002.1">
    <property type="nucleotide sequence ID" value="NZ_JAUSRL010000002.1"/>
</dbReference>
<keyword evidence="1" id="KW-0547">Nucleotide-binding</keyword>
<sequence length="1420" mass="166232">MTNVDQVRVFVSCPGDVTPEKEIIKKVCKSLNHDLQRNKVNVNFEVLDFKDIVGTWGGRPQEEINVRFKDYDIYIGLLWMRFGSPSGGSDPQTGKPFESGTEEEFSIAKTNFLAGANIKIYFFFKDTRATRGKEEVESLLKIENFKEDIQAGWYNTIPSSEEFPFRIYSILNDFVFGIRNNKIKAEKEDFLLDIEYIRTDVSKINIDSFTKHAVVLEDAIKRTVSQFDQSKEISNFFAIERHGEDLRKVVEKQSRIVLLGNAGSGKSTELANLAKYFTQEDSIFVSVFQKMNTYVDENLEDFLPVGWEKIPESTCLVILDGLDEIQPSNFNTAIRKISTFFARHPEIKSVISCRTNFYELPTSSSPGTLADFSVYFIDDIDSGKIENFVKTHYSVNAHTFLDEVEQNGFRDLVAQPFFLQVLLQKYKDKGDLNISKVVLLNDFIEERFDFDEKHFTITNPLRDKKGYVMRVLKKVALTMEYMGTNHISSVELQKVLPNPDDIELLRFSTAFKNDAANPSYWSFEHNNIQEFLAASVLEEMDVEQIKKSISFNEKRIRPSWINTLFFLMGIIDSRRRDILIEWILDIEPEILVKIEPNKVDSKTRFKIFKDIFEHYKKLDVWIDSNKFTRQELSRFPDTELASNFLLEELSHMTNSIQARLNAMDLIKHQKLNSEQERVTKNVLMDFINEKKDNAHIINAAVNTLTNLGLGSAEVLEYLMSLFATRKNQYIRASIYKMIRAAKLENFYIDYLIEGISIPEKGDDREETMLLDEYSELVKLLDADLSINSLKKLLSLLKENSAKSWYFYDYHYRLLNRIVADCANAYKEYPEFYNLMFNIYINYGQTNDLKATSAIVEFFEKTGNKLKAYKELYYHTSLLNYQKAQLYVRLLDKNVVDYLISEYNSHDMINKELYDFYQSVKFYSNAEEQNNVQYLEQKIKENSDILNNIKEIDYKELKLDYDRQNLSLYFEPEDVRKEIISFFERNNIDELDWSTLYSYKKYDFTEKAELGDASFDLLTLFLRQRRQLTIDNFLKYTEDTQILTDYLFRSLKEKLSQQDAINITKEQNQKLQIWVTERASTTNIKNAIKVNEIDRNRVKFDILAQTLWFYIEKFDLSVETEKILDFTTFDDPANNSRNSLHFAIIEKQVGTENMQKRIVSNLRIGIDYDIAWVNNAIYALNNGLQEAYDFIDNELANAERPDYYRSQVLEVYQTTIKDTIMLLNLLDRVKAEPFRWKLIRILFENEKVRENIINLLREIMVNKNEDDYQKFTASHFLTKAGDFQGTKFYLDFLIANSSNVDFDYIFGISSLVEITDPLFLPQLMQLYKIGRIAEENDEFNRLSSAVAEVLLNLALASENNLQLVKKNILEFIEGNSEKIKDIKYMHAFIERMEFQFYLSKSQIKDVNIALEEVSKILTFGI</sequence>
<evidence type="ECO:0000313" key="1">
    <source>
        <dbReference type="EMBL" id="MDP9959303.1"/>
    </source>
</evidence>
<keyword evidence="2" id="KW-1185">Reference proteome</keyword>
<dbReference type="SUPFAM" id="SSF52540">
    <property type="entry name" value="P-loop containing nucleoside triphosphate hydrolases"/>
    <property type="match status" value="1"/>
</dbReference>
<dbReference type="Gene3D" id="3.40.50.300">
    <property type="entry name" value="P-loop containing nucleotide triphosphate hydrolases"/>
    <property type="match status" value="1"/>
</dbReference>
<comment type="caution">
    <text evidence="1">The sequence shown here is derived from an EMBL/GenBank/DDBJ whole genome shotgun (WGS) entry which is preliminary data.</text>
</comment>
<gene>
    <name evidence="1" type="ORF">J2T04_001182</name>
</gene>
<dbReference type="InterPro" id="IPR027417">
    <property type="entry name" value="P-loop_NTPase"/>
</dbReference>
<accession>A0ABT9SIN9</accession>
<name>A0ABT9SIN9_9FLAO</name>
<dbReference type="Proteomes" id="UP001235513">
    <property type="component" value="Unassembled WGS sequence"/>
</dbReference>
<reference evidence="1 2" key="1">
    <citation type="submission" date="2023-07" db="EMBL/GenBank/DDBJ databases">
        <title>Sorghum-associated microbial communities from plants grown in Nebraska, USA.</title>
        <authorList>
            <person name="Schachtman D."/>
        </authorList>
    </citation>
    <scope>NUCLEOTIDE SEQUENCE [LARGE SCALE GENOMIC DNA]</scope>
    <source>
        <strain evidence="1 2">CC351</strain>
    </source>
</reference>
<dbReference type="EMBL" id="JAUSRL010000002">
    <property type="protein sequence ID" value="MDP9959303.1"/>
    <property type="molecule type" value="Genomic_DNA"/>
</dbReference>
<proteinExistence type="predicted"/>
<evidence type="ECO:0000313" key="2">
    <source>
        <dbReference type="Proteomes" id="UP001235513"/>
    </source>
</evidence>
<protein>
    <submittedName>
        <fullName evidence="1">Energy-coupling factor transporter ATP-binding protein EcfA2</fullName>
    </submittedName>
</protein>
<dbReference type="GO" id="GO:0005524">
    <property type="term" value="F:ATP binding"/>
    <property type="evidence" value="ECO:0007669"/>
    <property type="project" value="UniProtKB-KW"/>
</dbReference>